<evidence type="ECO:0000256" key="2">
    <source>
        <dbReference type="ARBA" id="ARBA00022737"/>
    </source>
</evidence>
<dbReference type="InterPro" id="IPR015915">
    <property type="entry name" value="Kelch-typ_b-propeller"/>
</dbReference>
<dbReference type="PANTHER" id="PTHR24412">
    <property type="entry name" value="KELCH PROTEIN"/>
    <property type="match status" value="1"/>
</dbReference>
<dbReference type="Proteomes" id="UP001207654">
    <property type="component" value="Unassembled WGS sequence"/>
</dbReference>
<dbReference type="EMBL" id="JAPNKA010000001">
    <property type="protein sequence ID" value="MCY1075900.1"/>
    <property type="molecule type" value="Genomic_DNA"/>
</dbReference>
<dbReference type="Gene3D" id="2.120.10.80">
    <property type="entry name" value="Kelch-type beta propeller"/>
    <property type="match status" value="1"/>
</dbReference>
<accession>A0ABT4A2M6</accession>
<evidence type="ECO:0000256" key="1">
    <source>
        <dbReference type="ARBA" id="ARBA00022441"/>
    </source>
</evidence>
<keyword evidence="4" id="KW-1185">Reference proteome</keyword>
<sequence length="180" mass="18389">MADGELQLFDTATRGNSAARAGLARAPVSDVRHAAAPHPAAVPALCRAVVLLCDGACAHLVGGSSGRSDFGLVDVYDAAADRWTPGPELEPRGTHGAVVYRGALHVFGGESQALGRNLATVLRLGADGWVNAPPMPTARNYARAVAVGDAVYVVGGSLEAGNSHGAVGSKVVERYQPVAR</sequence>
<evidence type="ECO:0000313" key="4">
    <source>
        <dbReference type="Proteomes" id="UP001207654"/>
    </source>
</evidence>
<protein>
    <submittedName>
        <fullName evidence="3">Uncharacterized protein</fullName>
    </submittedName>
</protein>
<dbReference type="RefSeq" id="WP_267534812.1">
    <property type="nucleotide sequence ID" value="NZ_JAPNKA010000001.1"/>
</dbReference>
<comment type="caution">
    <text evidence="3">The sequence shown here is derived from an EMBL/GenBank/DDBJ whole genome shotgun (WGS) entry which is preliminary data.</text>
</comment>
<gene>
    <name evidence="3" type="ORF">OV287_15610</name>
</gene>
<reference evidence="3 4" key="1">
    <citation type="submission" date="2022-11" db="EMBL/GenBank/DDBJ databases">
        <title>Minimal conservation of predation-associated metabolite biosynthetic gene clusters underscores biosynthetic potential of Myxococcota including descriptions for ten novel species: Archangium lansinium sp. nov., Myxococcus landrumus sp. nov., Nannocystis bai.</title>
        <authorList>
            <person name="Ahearne A."/>
            <person name="Stevens C."/>
            <person name="Phillips K."/>
        </authorList>
    </citation>
    <scope>NUCLEOTIDE SEQUENCE [LARGE SCALE GENOMIC DNA]</scope>
    <source>
        <strain evidence="3 4">MIWBW</strain>
    </source>
</reference>
<dbReference type="PANTHER" id="PTHR24412:SF489">
    <property type="entry name" value="RING FINGER DOMAIN AND KELCH REPEAT-CONTAINING PROTEIN DDB_G0271372"/>
    <property type="match status" value="1"/>
</dbReference>
<dbReference type="SUPFAM" id="SSF117281">
    <property type="entry name" value="Kelch motif"/>
    <property type="match status" value="1"/>
</dbReference>
<organism evidence="3 4">
    <name type="scientific">Archangium lansingense</name>
    <dbReference type="NCBI Taxonomy" id="2995310"/>
    <lineage>
        <taxon>Bacteria</taxon>
        <taxon>Pseudomonadati</taxon>
        <taxon>Myxococcota</taxon>
        <taxon>Myxococcia</taxon>
        <taxon>Myxococcales</taxon>
        <taxon>Cystobacterineae</taxon>
        <taxon>Archangiaceae</taxon>
        <taxon>Archangium</taxon>
    </lineage>
</organism>
<name>A0ABT4A2M6_9BACT</name>
<evidence type="ECO:0000313" key="3">
    <source>
        <dbReference type="EMBL" id="MCY1075900.1"/>
    </source>
</evidence>
<proteinExistence type="predicted"/>
<keyword evidence="2" id="KW-0677">Repeat</keyword>
<keyword evidence="1" id="KW-0880">Kelch repeat</keyword>